<dbReference type="AlphaFoldDB" id="A0AAV7VR82"/>
<evidence type="ECO:0000256" key="1">
    <source>
        <dbReference type="SAM" id="MobiDB-lite"/>
    </source>
</evidence>
<sequence>MQSLPLQAPGSRQANASPTSPPLWQATSSFSPVSRQSHSAGSATRQQVTPAVQANHQHLAPRGAVQRRSYTLLLPPGVRKRQAPVPSQKTPGSPEGRPGPFRETARCGRPGPAGVTSPSPALKCLRGPVRPDRRRPCPSGEVSPLASPPALGSKEQPGAPHSREHQRP</sequence>
<accession>A0AAV7VR82</accession>
<evidence type="ECO:0000313" key="2">
    <source>
        <dbReference type="EMBL" id="KAJ1203331.1"/>
    </source>
</evidence>
<dbReference type="Proteomes" id="UP001066276">
    <property type="component" value="Chromosome 2_1"/>
</dbReference>
<gene>
    <name evidence="2" type="ORF">NDU88_007118</name>
</gene>
<keyword evidence="3" id="KW-1185">Reference proteome</keyword>
<evidence type="ECO:0000313" key="3">
    <source>
        <dbReference type="Proteomes" id="UP001066276"/>
    </source>
</evidence>
<reference evidence="2" key="1">
    <citation type="journal article" date="2022" name="bioRxiv">
        <title>Sequencing and chromosome-scale assembly of the giantPleurodeles waltlgenome.</title>
        <authorList>
            <person name="Brown T."/>
            <person name="Elewa A."/>
            <person name="Iarovenko S."/>
            <person name="Subramanian E."/>
            <person name="Araus A.J."/>
            <person name="Petzold A."/>
            <person name="Susuki M."/>
            <person name="Suzuki K.-i.T."/>
            <person name="Hayashi T."/>
            <person name="Toyoda A."/>
            <person name="Oliveira C."/>
            <person name="Osipova E."/>
            <person name="Leigh N.D."/>
            <person name="Simon A."/>
            <person name="Yun M.H."/>
        </authorList>
    </citation>
    <scope>NUCLEOTIDE SEQUENCE</scope>
    <source>
        <strain evidence="2">20211129_DDA</strain>
        <tissue evidence="2">Liver</tissue>
    </source>
</reference>
<feature type="compositionally biased region" description="Polar residues" evidence="1">
    <location>
        <begin position="1"/>
        <end position="18"/>
    </location>
</feature>
<comment type="caution">
    <text evidence="2">The sequence shown here is derived from an EMBL/GenBank/DDBJ whole genome shotgun (WGS) entry which is preliminary data.</text>
</comment>
<name>A0AAV7VR82_PLEWA</name>
<feature type="compositionally biased region" description="Polar residues" evidence="1">
    <location>
        <begin position="25"/>
        <end position="56"/>
    </location>
</feature>
<dbReference type="EMBL" id="JANPWB010000003">
    <property type="protein sequence ID" value="KAJ1203331.1"/>
    <property type="molecule type" value="Genomic_DNA"/>
</dbReference>
<feature type="region of interest" description="Disordered" evidence="1">
    <location>
        <begin position="1"/>
        <end position="168"/>
    </location>
</feature>
<protein>
    <submittedName>
        <fullName evidence="2">Uncharacterized protein</fullName>
    </submittedName>
</protein>
<proteinExistence type="predicted"/>
<organism evidence="2 3">
    <name type="scientific">Pleurodeles waltl</name>
    <name type="common">Iberian ribbed newt</name>
    <dbReference type="NCBI Taxonomy" id="8319"/>
    <lineage>
        <taxon>Eukaryota</taxon>
        <taxon>Metazoa</taxon>
        <taxon>Chordata</taxon>
        <taxon>Craniata</taxon>
        <taxon>Vertebrata</taxon>
        <taxon>Euteleostomi</taxon>
        <taxon>Amphibia</taxon>
        <taxon>Batrachia</taxon>
        <taxon>Caudata</taxon>
        <taxon>Salamandroidea</taxon>
        <taxon>Salamandridae</taxon>
        <taxon>Pleurodelinae</taxon>
        <taxon>Pleurodeles</taxon>
    </lineage>
</organism>